<dbReference type="EMBL" id="JACGCM010000069">
    <property type="protein sequence ID" value="KAF6176552.1"/>
    <property type="molecule type" value="Genomic_DNA"/>
</dbReference>
<keyword evidence="3 6" id="KW-0489">Methyltransferase</keyword>
<feature type="domain" description="Methyltransferase type 11" evidence="7">
    <location>
        <begin position="76"/>
        <end position="174"/>
    </location>
</feature>
<dbReference type="PROSITE" id="PS51581">
    <property type="entry name" value="SAM_GTMT"/>
    <property type="match status" value="1"/>
</dbReference>
<evidence type="ECO:0000313" key="9">
    <source>
        <dbReference type="Proteomes" id="UP000541444"/>
    </source>
</evidence>
<dbReference type="CDD" id="cd02440">
    <property type="entry name" value="AdoMet_MTases"/>
    <property type="match status" value="1"/>
</dbReference>
<dbReference type="Gene3D" id="3.40.50.150">
    <property type="entry name" value="Vaccinia Virus protein VP39"/>
    <property type="match status" value="1"/>
</dbReference>
<comment type="pathway">
    <text evidence="1">Alkaloid biosynthesis.</text>
</comment>
<sequence length="243" mass="26598">MTSTNDANVELNKKIIDLYSDPSFEDIWGSHMHHGFYDLDATTKPNVQTAQIRLIEEALRFANVPEGSSKKPATILDVGCGIGGPLSYVAKKYGAKGIGIDISPHNIQRGTEISNAQGLGHEVTFQVADALQLPFSDGQFGIVWSLECGDHLPDKTKFVSELVRVAAPGGTIILTTSCLGDLTPNEESLKPQERELLQSLRESMCLLEWISCAHYVDLFKSHAMKVLPSTYLYTSVPVVIHVT</sequence>
<dbReference type="PANTHER" id="PTHR44068:SF11">
    <property type="entry name" value="GERANYL DIPHOSPHATE 2-C-METHYLTRANSFERASE"/>
    <property type="match status" value="1"/>
</dbReference>
<keyword evidence="9" id="KW-1185">Reference proteome</keyword>
<dbReference type="AlphaFoldDB" id="A0A7J7PBA2"/>
<accession>A0A7J7PBA2</accession>
<comment type="similarity">
    <text evidence="6">Belongs to the class I-like SAM-binding methyltransferase superfamily. gTMT family.</text>
</comment>
<feature type="region of interest" description="SAM motif III" evidence="6">
    <location>
        <begin position="165"/>
        <end position="174"/>
    </location>
</feature>
<proteinExistence type="inferred from homology"/>
<protein>
    <recommendedName>
        <fullName evidence="7">Methyltransferase type 11 domain-containing protein</fullName>
    </recommendedName>
</protein>
<dbReference type="OrthoDB" id="8300214at2759"/>
<organism evidence="8 9">
    <name type="scientific">Kingdonia uniflora</name>
    <dbReference type="NCBI Taxonomy" id="39325"/>
    <lineage>
        <taxon>Eukaryota</taxon>
        <taxon>Viridiplantae</taxon>
        <taxon>Streptophyta</taxon>
        <taxon>Embryophyta</taxon>
        <taxon>Tracheophyta</taxon>
        <taxon>Spermatophyta</taxon>
        <taxon>Magnoliopsida</taxon>
        <taxon>Ranunculales</taxon>
        <taxon>Circaeasteraceae</taxon>
        <taxon>Kingdonia</taxon>
    </lineage>
</organism>
<reference evidence="8 9" key="1">
    <citation type="journal article" date="2020" name="IScience">
        <title>Genome Sequencing of the Endangered Kingdonia uniflora (Circaeasteraceae, Ranunculales) Reveals Potential Mechanisms of Evolutionary Specialization.</title>
        <authorList>
            <person name="Sun Y."/>
            <person name="Deng T."/>
            <person name="Zhang A."/>
            <person name="Moore M.J."/>
            <person name="Landis J.B."/>
            <person name="Lin N."/>
            <person name="Zhang H."/>
            <person name="Zhang X."/>
            <person name="Huang J."/>
            <person name="Zhang X."/>
            <person name="Sun H."/>
            <person name="Wang H."/>
        </authorList>
    </citation>
    <scope>NUCLEOTIDE SEQUENCE [LARGE SCALE GENOMIC DNA]</scope>
    <source>
        <strain evidence="8">TB1705</strain>
        <tissue evidence="8">Leaf</tissue>
    </source>
</reference>
<name>A0A7J7PBA2_9MAGN</name>
<gene>
    <name evidence="8" type="ORF">GIB67_020049</name>
</gene>
<dbReference type="Proteomes" id="UP000541444">
    <property type="component" value="Unassembled WGS sequence"/>
</dbReference>
<evidence type="ECO:0000256" key="6">
    <source>
        <dbReference type="PROSITE-ProRule" id="PRU00914"/>
    </source>
</evidence>
<dbReference type="InterPro" id="IPR029063">
    <property type="entry name" value="SAM-dependent_MTases_sf"/>
</dbReference>
<dbReference type="GO" id="GO:0032259">
    <property type="term" value="P:methylation"/>
    <property type="evidence" value="ECO:0007669"/>
    <property type="project" value="UniProtKB-UniRule"/>
</dbReference>
<evidence type="ECO:0000256" key="4">
    <source>
        <dbReference type="ARBA" id="ARBA00022679"/>
    </source>
</evidence>
<dbReference type="InterPro" id="IPR013216">
    <property type="entry name" value="Methyltransf_11"/>
</dbReference>
<evidence type="ECO:0000256" key="1">
    <source>
        <dbReference type="ARBA" id="ARBA00004913"/>
    </source>
</evidence>
<dbReference type="GO" id="GO:0008757">
    <property type="term" value="F:S-adenosylmethionine-dependent methyltransferase activity"/>
    <property type="evidence" value="ECO:0007669"/>
    <property type="project" value="InterPro"/>
</dbReference>
<keyword evidence="2" id="KW-0017">Alkaloid metabolism</keyword>
<dbReference type="Pfam" id="PF08241">
    <property type="entry name" value="Methyltransf_11"/>
    <property type="match status" value="1"/>
</dbReference>
<dbReference type="InterPro" id="IPR050447">
    <property type="entry name" value="Erg6_SMT_methyltransf"/>
</dbReference>
<evidence type="ECO:0000256" key="3">
    <source>
        <dbReference type="ARBA" id="ARBA00022603"/>
    </source>
</evidence>
<dbReference type="PANTHER" id="PTHR44068">
    <property type="entry name" value="ZGC:194242"/>
    <property type="match status" value="1"/>
</dbReference>
<evidence type="ECO:0000313" key="8">
    <source>
        <dbReference type="EMBL" id="KAF6176552.1"/>
    </source>
</evidence>
<feature type="region of interest" description="SAM motif I" evidence="6">
    <location>
        <begin position="75"/>
        <end position="84"/>
    </location>
</feature>
<keyword evidence="4 6" id="KW-0808">Transferase</keyword>
<keyword evidence="5 6" id="KW-0949">S-adenosyl-L-methionine</keyword>
<evidence type="ECO:0000259" key="7">
    <source>
        <dbReference type="Pfam" id="PF08241"/>
    </source>
</evidence>
<comment type="caution">
    <text evidence="8">The sequence shown here is derived from an EMBL/GenBank/DDBJ whole genome shotgun (WGS) entry which is preliminary data.</text>
</comment>
<evidence type="ECO:0000256" key="5">
    <source>
        <dbReference type="ARBA" id="ARBA00022691"/>
    </source>
</evidence>
<dbReference type="GO" id="GO:0009820">
    <property type="term" value="P:alkaloid metabolic process"/>
    <property type="evidence" value="ECO:0007669"/>
    <property type="project" value="UniProtKB-KW"/>
</dbReference>
<dbReference type="SUPFAM" id="SSF53335">
    <property type="entry name" value="S-adenosyl-L-methionine-dependent methyltransferases"/>
    <property type="match status" value="1"/>
</dbReference>
<feature type="region of interest" description="SAM motif II" evidence="6">
    <location>
        <begin position="138"/>
        <end position="146"/>
    </location>
</feature>
<dbReference type="InterPro" id="IPR025774">
    <property type="entry name" value="PiNMT-like"/>
</dbReference>
<evidence type="ECO:0000256" key="2">
    <source>
        <dbReference type="ARBA" id="ARBA00022589"/>
    </source>
</evidence>